<feature type="non-terminal residue" evidence="2">
    <location>
        <position position="441"/>
    </location>
</feature>
<proteinExistence type="predicted"/>
<comment type="caution">
    <text evidence="2">The sequence shown here is derived from an EMBL/GenBank/DDBJ whole genome shotgun (WGS) entry which is preliminary data.</text>
</comment>
<feature type="region of interest" description="Disordered" evidence="1">
    <location>
        <begin position="121"/>
        <end position="141"/>
    </location>
</feature>
<dbReference type="AlphaFoldDB" id="A0AAV2I5R5"/>
<feature type="compositionally biased region" description="Polar residues" evidence="1">
    <location>
        <begin position="294"/>
        <end position="303"/>
    </location>
</feature>
<name>A0AAV2I5R5_LYMST</name>
<keyword evidence="3" id="KW-1185">Reference proteome</keyword>
<evidence type="ECO:0000256" key="1">
    <source>
        <dbReference type="SAM" id="MobiDB-lite"/>
    </source>
</evidence>
<reference evidence="2 3" key="1">
    <citation type="submission" date="2024-04" db="EMBL/GenBank/DDBJ databases">
        <authorList>
            <consortium name="Genoscope - CEA"/>
            <person name="William W."/>
        </authorList>
    </citation>
    <scope>NUCLEOTIDE SEQUENCE [LARGE SCALE GENOMIC DNA]</scope>
</reference>
<accession>A0AAV2I5R5</accession>
<dbReference type="EMBL" id="CAXITT010000455">
    <property type="protein sequence ID" value="CAL1541859.1"/>
    <property type="molecule type" value="Genomic_DNA"/>
</dbReference>
<evidence type="ECO:0000313" key="3">
    <source>
        <dbReference type="Proteomes" id="UP001497497"/>
    </source>
</evidence>
<feature type="compositionally biased region" description="Polar residues" evidence="1">
    <location>
        <begin position="129"/>
        <end position="139"/>
    </location>
</feature>
<evidence type="ECO:0000313" key="2">
    <source>
        <dbReference type="EMBL" id="CAL1541859.1"/>
    </source>
</evidence>
<protein>
    <submittedName>
        <fullName evidence="2">Uncharacterized protein</fullName>
    </submittedName>
</protein>
<feature type="region of interest" description="Disordered" evidence="1">
    <location>
        <begin position="293"/>
        <end position="318"/>
    </location>
</feature>
<gene>
    <name evidence="2" type="ORF">GSLYS_00015465001</name>
</gene>
<sequence>MASQPSTAHQNRRLRKLPLVVRRYRSSHPSTPAASFYTYQNALLWIRNQQDLISRFVQLLQTYPNLIQDESMDHFWEFIEPLLLEEKETKSRGASAALNSPGVKGHVTRLTGGAETPTPSYFQFRDIPSASTSRTTTPDQHTRTPLVHIISHCDQATADDEKAMHGAVIGTLQEDFFVKVTKNIPGPPNGRKRDYVITETDACVYLFNDSTLADPHCFNDLCVALSRAIPVVYIKHPKLELPQAFLDVLITRICRGYASWRDYIENFELNHYTNIPSKKRHKEKLEPLDVKYRPSSTRDSMLTGSDGRRGKRRHSPIPSDNDLVYTLTNAFKDACVFDETDIKFQEKLKQVLHKSIAVCEAKPDLLKIGAAPAGEVSRDDTYLLSTNTPIETADRTASHRAKNKPVLLGVPGSHEIISSLNWPISGHTLTSLFDRSNNGEP</sequence>
<dbReference type="Proteomes" id="UP001497497">
    <property type="component" value="Unassembled WGS sequence"/>
</dbReference>
<organism evidence="2 3">
    <name type="scientific">Lymnaea stagnalis</name>
    <name type="common">Great pond snail</name>
    <name type="synonym">Helix stagnalis</name>
    <dbReference type="NCBI Taxonomy" id="6523"/>
    <lineage>
        <taxon>Eukaryota</taxon>
        <taxon>Metazoa</taxon>
        <taxon>Spiralia</taxon>
        <taxon>Lophotrochozoa</taxon>
        <taxon>Mollusca</taxon>
        <taxon>Gastropoda</taxon>
        <taxon>Heterobranchia</taxon>
        <taxon>Euthyneura</taxon>
        <taxon>Panpulmonata</taxon>
        <taxon>Hygrophila</taxon>
        <taxon>Lymnaeoidea</taxon>
        <taxon>Lymnaeidae</taxon>
        <taxon>Lymnaea</taxon>
    </lineage>
</organism>